<evidence type="ECO:0000259" key="4">
    <source>
        <dbReference type="Pfam" id="PF12890"/>
    </source>
</evidence>
<feature type="domain" description="Dihydroorotase catalytic" evidence="4">
    <location>
        <begin position="53"/>
        <end position="236"/>
    </location>
</feature>
<dbReference type="GO" id="GO:0006221">
    <property type="term" value="P:pyrimidine nucleotide biosynthetic process"/>
    <property type="evidence" value="ECO:0007669"/>
    <property type="project" value="UniProtKB-KW"/>
</dbReference>
<evidence type="ECO:0000256" key="1">
    <source>
        <dbReference type="ARBA" id="ARBA00022833"/>
    </source>
</evidence>
<dbReference type="GO" id="GO:0006145">
    <property type="term" value="P:purine nucleobase catabolic process"/>
    <property type="evidence" value="ECO:0007669"/>
    <property type="project" value="TreeGrafter"/>
</dbReference>
<dbReference type="CDD" id="cd01317">
    <property type="entry name" value="DHOase_IIa"/>
    <property type="match status" value="1"/>
</dbReference>
<dbReference type="InterPro" id="IPR024403">
    <property type="entry name" value="DHOase_cat"/>
</dbReference>
<keyword evidence="6" id="KW-1185">Reference proteome</keyword>
<dbReference type="OrthoDB" id="9803027at2"/>
<dbReference type="InterPro" id="IPR013108">
    <property type="entry name" value="Amidohydro_3"/>
</dbReference>
<sequence length="425" mass="45114">MKIHIQGGALIDPVAGTERQQDVFIAAGRIVALGSAPADFNAAKTIDAKGLYVAPGFVDLSARLREPGYEHKATLESEMAAALAGGVTTLVCPPDTDPVLDEPGLVEMLKFRARNLNRAHVYPLGALTVGLKGQVITEMVELTEAGCVGFSQADTPIVDTQILLRALQYANTYGYTVWLRPQDAYLAKGGVAASGPLASRLGLSGVPVSAETIALHTICELVRVTGARVHLSHVSSGAGVALVRAAKAEGLPVTCDVTINHVHLIDIDIGYFDSQFRLDPPLRSQRDREAIRAGLLDGTIDAICSDHTPVDDDEKLLPFAEATPGATGLELLLSLTVKWADEARIPLAKALNRVTAAPADVLKLPAGRIDVGATADLCVFDRGAHWRVEPRALKSQGHNTPFLGYELPARVRATVVGGQVAFEQR</sequence>
<keyword evidence="2" id="KW-0665">Pyrimidine biosynthesis</keyword>
<proteinExistence type="predicted"/>
<evidence type="ECO:0000313" key="6">
    <source>
        <dbReference type="Proteomes" id="UP000198866"/>
    </source>
</evidence>
<dbReference type="SUPFAM" id="SSF51556">
    <property type="entry name" value="Metallo-dependent hydrolases"/>
    <property type="match status" value="1"/>
</dbReference>
<dbReference type="GO" id="GO:0005737">
    <property type="term" value="C:cytoplasm"/>
    <property type="evidence" value="ECO:0007669"/>
    <property type="project" value="TreeGrafter"/>
</dbReference>
<dbReference type="InterPro" id="IPR050138">
    <property type="entry name" value="DHOase/Allantoinase_Hydrolase"/>
</dbReference>
<dbReference type="Gene3D" id="3.20.20.140">
    <property type="entry name" value="Metal-dependent hydrolases"/>
    <property type="match status" value="1"/>
</dbReference>
<dbReference type="AlphaFoldDB" id="A0A1H7DQX1"/>
<dbReference type="EMBL" id="FNYE01000031">
    <property type="protein sequence ID" value="SEK02052.1"/>
    <property type="molecule type" value="Genomic_DNA"/>
</dbReference>
<name>A0A1H7DQX1_9BURK</name>
<reference evidence="6" key="1">
    <citation type="submission" date="2016-10" db="EMBL/GenBank/DDBJ databases">
        <authorList>
            <person name="Varghese N."/>
            <person name="Submissions S."/>
        </authorList>
    </citation>
    <scope>NUCLEOTIDE SEQUENCE [LARGE SCALE GENOMIC DNA]</scope>
    <source>
        <strain evidence="6">LMG 26031</strain>
    </source>
</reference>
<dbReference type="GO" id="GO:0046872">
    <property type="term" value="F:metal ion binding"/>
    <property type="evidence" value="ECO:0007669"/>
    <property type="project" value="InterPro"/>
</dbReference>
<dbReference type="GO" id="GO:0004038">
    <property type="term" value="F:allantoinase activity"/>
    <property type="evidence" value="ECO:0007669"/>
    <property type="project" value="TreeGrafter"/>
</dbReference>
<keyword evidence="1" id="KW-0862">Zinc</keyword>
<protein>
    <submittedName>
        <fullName evidence="5">Dihydroorotase</fullName>
    </submittedName>
</protein>
<dbReference type="PANTHER" id="PTHR43668">
    <property type="entry name" value="ALLANTOINASE"/>
    <property type="match status" value="1"/>
</dbReference>
<gene>
    <name evidence="5" type="ORF">SAMN05192539_103119</name>
</gene>
<dbReference type="InterPro" id="IPR011059">
    <property type="entry name" value="Metal-dep_hydrolase_composite"/>
</dbReference>
<evidence type="ECO:0000313" key="5">
    <source>
        <dbReference type="EMBL" id="SEK02052.1"/>
    </source>
</evidence>
<feature type="domain" description="Amidohydrolase 3" evidence="3">
    <location>
        <begin position="246"/>
        <end position="421"/>
    </location>
</feature>
<dbReference type="NCBIfam" id="NF005791">
    <property type="entry name" value="PRK07627.1"/>
    <property type="match status" value="1"/>
</dbReference>
<dbReference type="Pfam" id="PF12890">
    <property type="entry name" value="DHOase"/>
    <property type="match status" value="1"/>
</dbReference>
<dbReference type="RefSeq" id="WP_090871581.1">
    <property type="nucleotide sequence ID" value="NZ_FNYE01000031.1"/>
</dbReference>
<dbReference type="InterPro" id="IPR004722">
    <property type="entry name" value="DHOase"/>
</dbReference>
<dbReference type="Proteomes" id="UP000198866">
    <property type="component" value="Unassembled WGS sequence"/>
</dbReference>
<dbReference type="Gene3D" id="2.30.40.10">
    <property type="entry name" value="Urease, subunit C, domain 1"/>
    <property type="match status" value="1"/>
</dbReference>
<dbReference type="InterPro" id="IPR032466">
    <property type="entry name" value="Metal_Hydrolase"/>
</dbReference>
<dbReference type="Pfam" id="PF07969">
    <property type="entry name" value="Amidohydro_3"/>
    <property type="match status" value="1"/>
</dbReference>
<dbReference type="GO" id="GO:0004151">
    <property type="term" value="F:dihydroorotase activity"/>
    <property type="evidence" value="ECO:0007669"/>
    <property type="project" value="InterPro"/>
</dbReference>
<dbReference type="NCBIfam" id="TIGR00857">
    <property type="entry name" value="pyrC_multi"/>
    <property type="match status" value="1"/>
</dbReference>
<organism evidence="5 6">
    <name type="scientific">Paraburkholderia diazotrophica</name>
    <dbReference type="NCBI Taxonomy" id="667676"/>
    <lineage>
        <taxon>Bacteria</taxon>
        <taxon>Pseudomonadati</taxon>
        <taxon>Pseudomonadota</taxon>
        <taxon>Betaproteobacteria</taxon>
        <taxon>Burkholderiales</taxon>
        <taxon>Burkholderiaceae</taxon>
        <taxon>Paraburkholderia</taxon>
    </lineage>
</organism>
<evidence type="ECO:0000259" key="3">
    <source>
        <dbReference type="Pfam" id="PF07969"/>
    </source>
</evidence>
<evidence type="ECO:0000256" key="2">
    <source>
        <dbReference type="ARBA" id="ARBA00022975"/>
    </source>
</evidence>
<accession>A0A1H7DQX1</accession>
<dbReference type="STRING" id="667676.SAMN05192539_103119"/>
<dbReference type="PANTHER" id="PTHR43668:SF2">
    <property type="entry name" value="ALLANTOINASE"/>
    <property type="match status" value="1"/>
</dbReference>
<dbReference type="SUPFAM" id="SSF51338">
    <property type="entry name" value="Composite domain of metallo-dependent hydrolases"/>
    <property type="match status" value="1"/>
</dbReference>